<proteinExistence type="predicted"/>
<accession>A0AAV3YE46</accession>
<evidence type="ECO:0000313" key="2">
    <source>
        <dbReference type="Proteomes" id="UP000735302"/>
    </source>
</evidence>
<comment type="caution">
    <text evidence="1">The sequence shown here is derived from an EMBL/GenBank/DDBJ whole genome shotgun (WGS) entry which is preliminary data.</text>
</comment>
<protein>
    <submittedName>
        <fullName evidence="1">Uncharacterized protein</fullName>
    </submittedName>
</protein>
<sequence length="96" mass="10982">MDDLAASSSFEVNCLMSATESSKDSLQTSPKRFQSAYLKLKLLFTLLLKCEDNVKNTDHCGQPRNIRRQCRVKPLPNQSLWSNMSNEQKFALQNLE</sequence>
<dbReference type="Proteomes" id="UP000735302">
    <property type="component" value="Unassembled WGS sequence"/>
</dbReference>
<gene>
    <name evidence="1" type="ORF">PoB_000704400</name>
</gene>
<reference evidence="1 2" key="1">
    <citation type="journal article" date="2021" name="Elife">
        <title>Chloroplast acquisition without the gene transfer in kleptoplastic sea slugs, Plakobranchus ocellatus.</title>
        <authorList>
            <person name="Maeda T."/>
            <person name="Takahashi S."/>
            <person name="Yoshida T."/>
            <person name="Shimamura S."/>
            <person name="Takaki Y."/>
            <person name="Nagai Y."/>
            <person name="Toyoda A."/>
            <person name="Suzuki Y."/>
            <person name="Arimoto A."/>
            <person name="Ishii H."/>
            <person name="Satoh N."/>
            <person name="Nishiyama T."/>
            <person name="Hasebe M."/>
            <person name="Maruyama T."/>
            <person name="Minagawa J."/>
            <person name="Obokata J."/>
            <person name="Shigenobu S."/>
        </authorList>
    </citation>
    <scope>NUCLEOTIDE SEQUENCE [LARGE SCALE GENOMIC DNA]</scope>
</reference>
<keyword evidence="2" id="KW-1185">Reference proteome</keyword>
<dbReference type="EMBL" id="BLXT01000825">
    <property type="protein sequence ID" value="GFN80538.1"/>
    <property type="molecule type" value="Genomic_DNA"/>
</dbReference>
<name>A0AAV3YE46_9GAST</name>
<evidence type="ECO:0000313" key="1">
    <source>
        <dbReference type="EMBL" id="GFN80538.1"/>
    </source>
</evidence>
<organism evidence="1 2">
    <name type="scientific">Plakobranchus ocellatus</name>
    <dbReference type="NCBI Taxonomy" id="259542"/>
    <lineage>
        <taxon>Eukaryota</taxon>
        <taxon>Metazoa</taxon>
        <taxon>Spiralia</taxon>
        <taxon>Lophotrochozoa</taxon>
        <taxon>Mollusca</taxon>
        <taxon>Gastropoda</taxon>
        <taxon>Heterobranchia</taxon>
        <taxon>Euthyneura</taxon>
        <taxon>Panpulmonata</taxon>
        <taxon>Sacoglossa</taxon>
        <taxon>Placobranchoidea</taxon>
        <taxon>Plakobranchidae</taxon>
        <taxon>Plakobranchus</taxon>
    </lineage>
</organism>
<dbReference type="AlphaFoldDB" id="A0AAV3YE46"/>